<evidence type="ECO:0000313" key="2">
    <source>
        <dbReference type="EMBL" id="KKN01812.1"/>
    </source>
</evidence>
<comment type="caution">
    <text evidence="2">The sequence shown here is derived from an EMBL/GenBank/DDBJ whole genome shotgun (WGS) entry which is preliminary data.</text>
</comment>
<name>A0A0F9MR13_9ZZZZ</name>
<reference evidence="2" key="1">
    <citation type="journal article" date="2015" name="Nature">
        <title>Complex archaea that bridge the gap between prokaryotes and eukaryotes.</title>
        <authorList>
            <person name="Spang A."/>
            <person name="Saw J.H."/>
            <person name="Jorgensen S.L."/>
            <person name="Zaremba-Niedzwiedzka K."/>
            <person name="Martijn J."/>
            <person name="Lind A.E."/>
            <person name="van Eijk R."/>
            <person name="Schleper C."/>
            <person name="Guy L."/>
            <person name="Ettema T.J."/>
        </authorList>
    </citation>
    <scope>NUCLEOTIDE SEQUENCE</scope>
</reference>
<accession>A0A0F9MR13</accession>
<sequence>MRYDFDIIAHIKEQIRIIVEQSRKELIEESKMEINEEVVKLKVQYKELQKDVDEIKEQVSNHIPTEIAAVKKVVYELRDTHIAETAVSQAWSNTLKKTAITVAIIFTLVRIAEFTLSVIH</sequence>
<proteinExistence type="predicted"/>
<gene>
    <name evidence="2" type="ORF">LCGC14_1123940</name>
</gene>
<organism evidence="2">
    <name type="scientific">marine sediment metagenome</name>
    <dbReference type="NCBI Taxonomy" id="412755"/>
    <lineage>
        <taxon>unclassified sequences</taxon>
        <taxon>metagenomes</taxon>
        <taxon>ecological metagenomes</taxon>
    </lineage>
</organism>
<dbReference type="EMBL" id="LAZR01005220">
    <property type="protein sequence ID" value="KKN01812.1"/>
    <property type="molecule type" value="Genomic_DNA"/>
</dbReference>
<dbReference type="AlphaFoldDB" id="A0A0F9MR13"/>
<evidence type="ECO:0000256" key="1">
    <source>
        <dbReference type="SAM" id="Coils"/>
    </source>
</evidence>
<feature type="coiled-coil region" evidence="1">
    <location>
        <begin position="24"/>
        <end position="58"/>
    </location>
</feature>
<keyword evidence="1" id="KW-0175">Coiled coil</keyword>
<protein>
    <submittedName>
        <fullName evidence="2">Uncharacterized protein</fullName>
    </submittedName>
</protein>